<protein>
    <recommendedName>
        <fullName evidence="2">receptor protein-tyrosine kinase</fullName>
        <ecNumber evidence="2">2.7.10.1</ecNumber>
    </recommendedName>
</protein>
<dbReference type="SUPFAM" id="SSF56112">
    <property type="entry name" value="Protein kinase-like (PK-like)"/>
    <property type="match status" value="1"/>
</dbReference>
<dbReference type="Gene3D" id="3.30.200.20">
    <property type="entry name" value="Phosphorylase Kinase, domain 1"/>
    <property type="match status" value="1"/>
</dbReference>
<accession>A0AAV6V1J4</accession>
<keyword evidence="5 17" id="KW-0812">Transmembrane</keyword>
<dbReference type="Gene3D" id="2.10.220.10">
    <property type="entry name" value="Hormone Receptor, Insulin-like Growth Factor Receptor 1, Chain A, domain 2"/>
    <property type="match status" value="3"/>
</dbReference>
<keyword evidence="20" id="KW-1185">Reference proteome</keyword>
<keyword evidence="7" id="KW-0418">Kinase</keyword>
<evidence type="ECO:0000256" key="10">
    <source>
        <dbReference type="ARBA" id="ARBA00023136"/>
    </source>
</evidence>
<evidence type="ECO:0000256" key="12">
    <source>
        <dbReference type="ARBA" id="ARBA00023170"/>
    </source>
</evidence>
<evidence type="ECO:0000259" key="18">
    <source>
        <dbReference type="PROSITE" id="PS50011"/>
    </source>
</evidence>
<feature type="compositionally biased region" description="Basic and acidic residues" evidence="16">
    <location>
        <begin position="1266"/>
        <end position="1289"/>
    </location>
</feature>
<dbReference type="InterPro" id="IPR006212">
    <property type="entry name" value="Furin_repeat"/>
</dbReference>
<proteinExistence type="predicted"/>
<dbReference type="InterPro" id="IPR006211">
    <property type="entry name" value="Furin-like_Cys-rich_dom"/>
</dbReference>
<keyword evidence="6 15" id="KW-0547">Nucleotide-binding</keyword>
<dbReference type="InterPro" id="IPR017441">
    <property type="entry name" value="Protein_kinase_ATP_BS"/>
</dbReference>
<evidence type="ECO:0000256" key="6">
    <source>
        <dbReference type="ARBA" id="ARBA00022741"/>
    </source>
</evidence>
<dbReference type="FunFam" id="3.80.20.20:FF:000009">
    <property type="entry name" value="Receptor protein-tyrosine kinase"/>
    <property type="match status" value="1"/>
</dbReference>
<evidence type="ECO:0000256" key="3">
    <source>
        <dbReference type="ARBA" id="ARBA00022553"/>
    </source>
</evidence>
<evidence type="ECO:0000256" key="11">
    <source>
        <dbReference type="ARBA" id="ARBA00023137"/>
    </source>
</evidence>
<dbReference type="Pfam" id="PF07714">
    <property type="entry name" value="PK_Tyr_Ser-Thr"/>
    <property type="match status" value="1"/>
</dbReference>
<dbReference type="PANTHER" id="PTHR24416">
    <property type="entry name" value="TYROSINE-PROTEIN KINASE RECEPTOR"/>
    <property type="match status" value="1"/>
</dbReference>
<evidence type="ECO:0000256" key="13">
    <source>
        <dbReference type="ARBA" id="ARBA00023180"/>
    </source>
</evidence>
<feature type="transmembrane region" description="Helical" evidence="17">
    <location>
        <begin position="885"/>
        <end position="909"/>
    </location>
</feature>
<evidence type="ECO:0000256" key="14">
    <source>
        <dbReference type="ARBA" id="ARBA00051243"/>
    </source>
</evidence>
<evidence type="ECO:0000313" key="19">
    <source>
        <dbReference type="EMBL" id="KAG8189746.1"/>
    </source>
</evidence>
<keyword evidence="9 17" id="KW-1133">Transmembrane helix</keyword>
<dbReference type="Pfam" id="PF00757">
    <property type="entry name" value="Furin-like"/>
    <property type="match status" value="1"/>
</dbReference>
<dbReference type="InterPro" id="IPR000494">
    <property type="entry name" value="Rcpt_L-dom"/>
</dbReference>
<keyword evidence="13" id="KW-0325">Glycoprotein</keyword>
<comment type="subcellular location">
    <subcellularLocation>
        <location evidence="1">Membrane</location>
        <topology evidence="1">Single-pass type I membrane protein</topology>
    </subcellularLocation>
</comment>
<name>A0AAV6V1J4_9ARAC</name>
<dbReference type="GO" id="GO:0009925">
    <property type="term" value="C:basal plasma membrane"/>
    <property type="evidence" value="ECO:0007669"/>
    <property type="project" value="TreeGrafter"/>
</dbReference>
<evidence type="ECO:0000256" key="15">
    <source>
        <dbReference type="PROSITE-ProRule" id="PRU10141"/>
    </source>
</evidence>
<evidence type="ECO:0000256" key="9">
    <source>
        <dbReference type="ARBA" id="ARBA00022989"/>
    </source>
</evidence>
<keyword evidence="10 17" id="KW-0472">Membrane</keyword>
<evidence type="ECO:0000256" key="2">
    <source>
        <dbReference type="ARBA" id="ARBA00011902"/>
    </source>
</evidence>
<dbReference type="InterPro" id="IPR009030">
    <property type="entry name" value="Growth_fac_rcpt_cys_sf"/>
</dbReference>
<dbReference type="FunFam" id="2.10.220.10:FF:000001">
    <property type="entry name" value="Receptor protein-tyrosine kinase"/>
    <property type="match status" value="1"/>
</dbReference>
<dbReference type="InterPro" id="IPR050122">
    <property type="entry name" value="RTK"/>
</dbReference>
<dbReference type="SMART" id="SM00219">
    <property type="entry name" value="TyrKc"/>
    <property type="match status" value="1"/>
</dbReference>
<dbReference type="GO" id="GO:0004714">
    <property type="term" value="F:transmembrane receptor protein tyrosine kinase activity"/>
    <property type="evidence" value="ECO:0007669"/>
    <property type="project" value="UniProtKB-EC"/>
</dbReference>
<sequence>MLSCRFPSGQTKLLWQNIQPNKPNAIWVKSKCPRNCSKPDDWQNKEANPSGNNKTALQECTKTPAIFEGSAVYDLEIVNTAVMRRIGLAALVLVALFRWSGAAQASSSKDSYVMKGKICIGTSGRMSVPANRDHHYQNLRDRYTNCTYVDGNLELVWLQDDNLDLSFLKEIREVTGYVLISHVNIRRIVLPNLLIIRGRNLFKLNAGAEEFALLVARNTMEILELPALRDVLSGGVGFFDNDNLCYINTINWEEILAGFLLKPMYVHNSTLPERSCPPCHKNCVAGCWGPGELSCQKFSKINCSPQCHQGRCFGPNPRECCHLFCAGGCSGPTQSDCLACKNFDDNGVCKQECPPMRRYNPATYSWESNPDGKYAYGATCVKNCPEHLLRDSGACVRSCPDTKKAVDGECVSCDGPCPKNCQGVDVVHSGNIDTFSGCTVIEGSLSILDQTFDGFQDVFPNFTFGQRYPKMHPNQLEVFSTLKEVTGYMNIQASHPEFRNLTYFRNLEIIDGRQLTELNAALYIVKTSMTSLNLKSLRKVRSGSVAILENSELCFASEIEWQQLMRSSTGTVLLQRNARREDCRNEGRMCHEQCSSDGCWGSGPDECLSCKSYKLKETCVQGCNTTRGIYDAGYKLCEYCDEECLGECLGPGPSNCTQCRNARDGPYCVSQCPLSKYNENRECMPCHENCANGCTGPRNTVGPGGCNSCDKAIVSAYDPNIVEQCLKAEEPCPDGFYQEYSGSHEEGIMKSLTGKSVCRKCHHRCKNCTAYGIHISVCDCLKYSAGEQCEDSCPRDHYPDNTNFHCVKCAEECRGCYGPSSTECLACRNYRVYLTSNRTMFNCTASCPADKPYKVFDDNMEDPYCSDVDPIAIAYHGIEEEHLPAILGAIVGCILLLGVFAGLFGYQWIQRVKTKENTMMMTMRMSGFEDNEPLKPTNVKPNLAKLRIVKEAELRKGGILGYGAFGTVYKGVWVPEGENVKIPVAIKVLRDDNTCPNNNKEILEEAYFMASVDHPNLLKLLAVCMASQLMLVTQLMPLGCLLDYVRSNKDKIGSKPLLSWCAQIARGMAYLEESRMVHRDLALRNVLLQTPGCIKITDFGLAKFLDSNEEEYKAEGGKMPIKWLALECIQHRVFTHKSDVWAFGVTVWELLTYGLRPYEHTPAREVPDLLEKGERLPQPPICTIDVYMLMIKCWMLDAESRPTFKELADQFSKMARDPGRFLVVKGDKLLQLPSYSAHDIRELIKTIGMTVDAPGVVMDAEQYLHPKLDEEQRTETDSIDKSKQPHENRSTPSTPLGSGPYVPELMPVTPLPANTPLWHNGQVLPEQPPPVPRYCPDPLNSVGIGIKNDMFKYEPSEKYLSHQPPLPVDEEDYLMPASCSRGPSVRYMDLIGDTNHLPETVDVRPISYYHYIPDFIPVRRRAMDNLEYHMMNNETSASINQQLPPFQRLPSVTNEEETDYVSTKRELLPLTPHHRSETTV</sequence>
<comment type="catalytic activity">
    <reaction evidence="14">
        <text>L-tyrosyl-[protein] + ATP = O-phospho-L-tyrosyl-[protein] + ADP + H(+)</text>
        <dbReference type="Rhea" id="RHEA:10596"/>
        <dbReference type="Rhea" id="RHEA-COMP:10136"/>
        <dbReference type="Rhea" id="RHEA-COMP:20101"/>
        <dbReference type="ChEBI" id="CHEBI:15378"/>
        <dbReference type="ChEBI" id="CHEBI:30616"/>
        <dbReference type="ChEBI" id="CHEBI:46858"/>
        <dbReference type="ChEBI" id="CHEBI:61978"/>
        <dbReference type="ChEBI" id="CHEBI:456216"/>
        <dbReference type="EC" id="2.7.10.1"/>
    </reaction>
</comment>
<dbReference type="GO" id="GO:0038127">
    <property type="term" value="P:ERBB signaling pathway"/>
    <property type="evidence" value="ECO:0007669"/>
    <property type="project" value="UniProtKB-ARBA"/>
</dbReference>
<dbReference type="GO" id="GO:0022008">
    <property type="term" value="P:neurogenesis"/>
    <property type="evidence" value="ECO:0007669"/>
    <property type="project" value="TreeGrafter"/>
</dbReference>
<evidence type="ECO:0000256" key="17">
    <source>
        <dbReference type="SAM" id="Phobius"/>
    </source>
</evidence>
<keyword evidence="11" id="KW-0829">Tyrosine-protein kinase</keyword>
<keyword evidence="4" id="KW-0808">Transferase</keyword>
<keyword evidence="8 15" id="KW-0067">ATP-binding</keyword>
<comment type="caution">
    <text evidence="19">The sequence shown here is derived from an EMBL/GenBank/DDBJ whole genome shotgun (WGS) entry which is preliminary data.</text>
</comment>
<dbReference type="InterPro" id="IPR001245">
    <property type="entry name" value="Ser-Thr/Tyr_kinase_cat_dom"/>
</dbReference>
<evidence type="ECO:0000256" key="7">
    <source>
        <dbReference type="ARBA" id="ARBA00022777"/>
    </source>
</evidence>
<dbReference type="PROSITE" id="PS00109">
    <property type="entry name" value="PROTEIN_KINASE_TYR"/>
    <property type="match status" value="1"/>
</dbReference>
<dbReference type="SUPFAM" id="SSF52058">
    <property type="entry name" value="L domain-like"/>
    <property type="match status" value="2"/>
</dbReference>
<feature type="binding site" evidence="15">
    <location>
        <position position="987"/>
    </location>
    <ligand>
        <name>ATP</name>
        <dbReference type="ChEBI" id="CHEBI:30616"/>
    </ligand>
</feature>
<dbReference type="Pfam" id="PF01030">
    <property type="entry name" value="Recep_L_domain"/>
    <property type="match status" value="2"/>
</dbReference>
<dbReference type="InterPro" id="IPR000719">
    <property type="entry name" value="Prot_kinase_dom"/>
</dbReference>
<dbReference type="InterPro" id="IPR011009">
    <property type="entry name" value="Kinase-like_dom_sf"/>
</dbReference>
<dbReference type="Gene3D" id="3.80.20.20">
    <property type="entry name" value="Receptor L-domain"/>
    <property type="match status" value="2"/>
</dbReference>
<evidence type="ECO:0000256" key="4">
    <source>
        <dbReference type="ARBA" id="ARBA00022679"/>
    </source>
</evidence>
<dbReference type="FunFam" id="3.30.200.20:FF:000422">
    <property type="entry name" value="Receptor protein-tyrosine kinase"/>
    <property type="match status" value="1"/>
</dbReference>
<dbReference type="SUPFAM" id="SSF57184">
    <property type="entry name" value="Growth factor receptor domain"/>
    <property type="match status" value="3"/>
</dbReference>
<evidence type="ECO:0000313" key="20">
    <source>
        <dbReference type="Proteomes" id="UP000827092"/>
    </source>
</evidence>
<keyword evidence="3" id="KW-0597">Phosphoprotein</keyword>
<dbReference type="PROSITE" id="PS50011">
    <property type="entry name" value="PROTEIN_KINASE_DOM"/>
    <property type="match status" value="1"/>
</dbReference>
<dbReference type="CDD" id="cd00064">
    <property type="entry name" value="FU"/>
    <property type="match status" value="5"/>
</dbReference>
<dbReference type="InterPro" id="IPR032778">
    <property type="entry name" value="GF_recep_IV"/>
</dbReference>
<dbReference type="EC" id="2.7.10.1" evidence="2"/>
<dbReference type="GO" id="GO:0043066">
    <property type="term" value="P:negative regulation of apoptotic process"/>
    <property type="evidence" value="ECO:0007669"/>
    <property type="project" value="TreeGrafter"/>
</dbReference>
<dbReference type="InterPro" id="IPR020635">
    <property type="entry name" value="Tyr_kinase_cat_dom"/>
</dbReference>
<evidence type="ECO:0000256" key="8">
    <source>
        <dbReference type="ARBA" id="ARBA00022840"/>
    </source>
</evidence>
<dbReference type="SMART" id="SM00261">
    <property type="entry name" value="FU"/>
    <property type="match status" value="7"/>
</dbReference>
<keyword evidence="12" id="KW-0675">Receptor</keyword>
<dbReference type="EMBL" id="JAFNEN010000205">
    <property type="protein sequence ID" value="KAG8189746.1"/>
    <property type="molecule type" value="Genomic_DNA"/>
</dbReference>
<dbReference type="InterPro" id="IPR036941">
    <property type="entry name" value="Rcpt_L-dom_sf"/>
</dbReference>
<dbReference type="InterPro" id="IPR008266">
    <property type="entry name" value="Tyr_kinase_AS"/>
</dbReference>
<dbReference type="GO" id="GO:0005524">
    <property type="term" value="F:ATP binding"/>
    <property type="evidence" value="ECO:0007669"/>
    <property type="project" value="UniProtKB-UniRule"/>
</dbReference>
<dbReference type="Pfam" id="PF14843">
    <property type="entry name" value="GF_recep_IV"/>
    <property type="match status" value="1"/>
</dbReference>
<dbReference type="GO" id="GO:0043235">
    <property type="term" value="C:receptor complex"/>
    <property type="evidence" value="ECO:0007669"/>
    <property type="project" value="TreeGrafter"/>
</dbReference>
<organism evidence="19 20">
    <name type="scientific">Oedothorax gibbosus</name>
    <dbReference type="NCBI Taxonomy" id="931172"/>
    <lineage>
        <taxon>Eukaryota</taxon>
        <taxon>Metazoa</taxon>
        <taxon>Ecdysozoa</taxon>
        <taxon>Arthropoda</taxon>
        <taxon>Chelicerata</taxon>
        <taxon>Arachnida</taxon>
        <taxon>Araneae</taxon>
        <taxon>Araneomorphae</taxon>
        <taxon>Entelegynae</taxon>
        <taxon>Araneoidea</taxon>
        <taxon>Linyphiidae</taxon>
        <taxon>Erigoninae</taxon>
        <taxon>Oedothorax</taxon>
    </lineage>
</organism>
<dbReference type="Proteomes" id="UP000827092">
    <property type="component" value="Unassembled WGS sequence"/>
</dbReference>
<dbReference type="Gene3D" id="1.10.510.10">
    <property type="entry name" value="Transferase(Phosphotransferase) domain 1"/>
    <property type="match status" value="1"/>
</dbReference>
<evidence type="ECO:0000256" key="5">
    <source>
        <dbReference type="ARBA" id="ARBA00022692"/>
    </source>
</evidence>
<dbReference type="PANTHER" id="PTHR24416:SF566">
    <property type="entry name" value="EPIDERMAL GROWTH FACTOR RECEPTOR"/>
    <property type="match status" value="1"/>
</dbReference>
<feature type="region of interest" description="Disordered" evidence="16">
    <location>
        <begin position="1266"/>
        <end position="1306"/>
    </location>
</feature>
<evidence type="ECO:0000256" key="16">
    <source>
        <dbReference type="SAM" id="MobiDB-lite"/>
    </source>
</evidence>
<evidence type="ECO:0000256" key="1">
    <source>
        <dbReference type="ARBA" id="ARBA00004479"/>
    </source>
</evidence>
<dbReference type="PROSITE" id="PS00107">
    <property type="entry name" value="PROTEIN_KINASE_ATP"/>
    <property type="match status" value="1"/>
</dbReference>
<dbReference type="CDD" id="cd05057">
    <property type="entry name" value="PTKc_EGFR_like"/>
    <property type="match status" value="1"/>
</dbReference>
<feature type="transmembrane region" description="Helical" evidence="17">
    <location>
        <begin position="1017"/>
        <end position="1036"/>
    </location>
</feature>
<dbReference type="FunFam" id="1.10.510.10:FF:000233">
    <property type="entry name" value="receptor tyrosine-protein kinase erbB-3"/>
    <property type="match status" value="1"/>
</dbReference>
<dbReference type="PRINTS" id="PR00109">
    <property type="entry name" value="TYRKINASE"/>
</dbReference>
<dbReference type="FunFam" id="2.10.220.10:FF:000002">
    <property type="entry name" value="Receptor protein-tyrosine kinase"/>
    <property type="match status" value="1"/>
</dbReference>
<feature type="domain" description="Protein kinase" evidence="18">
    <location>
        <begin position="954"/>
        <end position="1222"/>
    </location>
</feature>
<reference evidence="19 20" key="1">
    <citation type="journal article" date="2022" name="Nat. Ecol. Evol.">
        <title>A masculinizing supergene underlies an exaggerated male reproductive morph in a spider.</title>
        <authorList>
            <person name="Hendrickx F."/>
            <person name="De Corte Z."/>
            <person name="Sonet G."/>
            <person name="Van Belleghem S.M."/>
            <person name="Kostlbacher S."/>
            <person name="Vangestel C."/>
        </authorList>
    </citation>
    <scope>NUCLEOTIDE SEQUENCE [LARGE SCALE GENOMIC DNA]</scope>
    <source>
        <strain evidence="19">W744_W776</strain>
    </source>
</reference>
<dbReference type="GO" id="GO:0008284">
    <property type="term" value="P:positive regulation of cell population proliferation"/>
    <property type="evidence" value="ECO:0007669"/>
    <property type="project" value="TreeGrafter"/>
</dbReference>
<gene>
    <name evidence="19" type="ORF">JTE90_012921</name>
</gene>